<name>A0A2P7ZQE7_9PEZI</name>
<dbReference type="Proteomes" id="UP000243723">
    <property type="component" value="Unassembled WGS sequence"/>
</dbReference>
<reference evidence="1 2" key="1">
    <citation type="submission" date="2017-05" db="EMBL/GenBank/DDBJ databases">
        <title>Draft genome sequence of Elsinoe australis.</title>
        <authorList>
            <person name="Cheng Q."/>
        </authorList>
    </citation>
    <scope>NUCLEOTIDE SEQUENCE [LARGE SCALE GENOMIC DNA]</scope>
    <source>
        <strain evidence="1 2">NL1</strain>
    </source>
</reference>
<gene>
    <name evidence="1" type="ORF">B9Z65_357</name>
</gene>
<comment type="caution">
    <text evidence="1">The sequence shown here is derived from an EMBL/GenBank/DDBJ whole genome shotgun (WGS) entry which is preliminary data.</text>
</comment>
<organism evidence="1 2">
    <name type="scientific">Elsinoe australis</name>
    <dbReference type="NCBI Taxonomy" id="40998"/>
    <lineage>
        <taxon>Eukaryota</taxon>
        <taxon>Fungi</taxon>
        <taxon>Dikarya</taxon>
        <taxon>Ascomycota</taxon>
        <taxon>Pezizomycotina</taxon>
        <taxon>Dothideomycetes</taxon>
        <taxon>Dothideomycetidae</taxon>
        <taxon>Myriangiales</taxon>
        <taxon>Elsinoaceae</taxon>
        <taxon>Elsinoe</taxon>
    </lineage>
</organism>
<protein>
    <submittedName>
        <fullName evidence="1">Hsp60-like protein</fullName>
    </submittedName>
</protein>
<dbReference type="AlphaFoldDB" id="A0A2P7ZQE7"/>
<proteinExistence type="predicted"/>
<evidence type="ECO:0000313" key="2">
    <source>
        <dbReference type="Proteomes" id="UP000243723"/>
    </source>
</evidence>
<sequence>MSRAGFTIVPGVTKKGHVTWSVISNAYSASSEADAWNNGEALDFTDVSWVDNDPSTDPVRGAVKGQRVIVIRSIHVGDWVLVRYRENGSSGQEFAKVCGIRMCRSGGKQVCKVYISWGYDIRSAALDNRDVMAKAVMERSGLEDDCMVASDHFDIVGLDMVEDVVLEKPDEDGVTSTMDYGFKDGVRVMVDMVEGLWLAVMDKREDEFRLK</sequence>
<dbReference type="OrthoDB" id="3833793at2759"/>
<accession>A0A2P7ZQE7</accession>
<evidence type="ECO:0000313" key="1">
    <source>
        <dbReference type="EMBL" id="PSK50413.1"/>
    </source>
</evidence>
<keyword evidence="2" id="KW-1185">Reference proteome</keyword>
<dbReference type="EMBL" id="NHZQ01000138">
    <property type="protein sequence ID" value="PSK50413.1"/>
    <property type="molecule type" value="Genomic_DNA"/>
</dbReference>